<dbReference type="Pfam" id="PF06101">
    <property type="entry name" value="Vps62"/>
    <property type="match status" value="1"/>
</dbReference>
<feature type="region of interest" description="Disordered" evidence="1">
    <location>
        <begin position="520"/>
        <end position="546"/>
    </location>
</feature>
<dbReference type="PANTHER" id="PTHR48152">
    <property type="entry name" value="F1C9.34 PROTEIN"/>
    <property type="match status" value="1"/>
</dbReference>
<comment type="caution">
    <text evidence="2">The sequence shown here is derived from an EMBL/GenBank/DDBJ whole genome shotgun (WGS) entry which is preliminary data.</text>
</comment>
<dbReference type="PANTHER" id="PTHR48152:SF3">
    <property type="entry name" value="DUF946 FAMILY PROTEIN (DUF946)"/>
    <property type="match status" value="1"/>
</dbReference>
<sequence>MGNCLSFCRGRGIRPLPVETAFRLPSALPSWPPGEGFAKGTIDLGGLEVCQISSFTKVWATHEGGPDDFGATFFNPSPVPSGFCVLGCYAQPNRKPLFGWVLVGRDVAAGAALKRPVGYTLVWSSENMNSKKDGDGYFWLPLAPQGYRAVGLLVTSSPEEPSPEEIRCVQEDHTDVCENDGWVWGADDSFNVHGLRPAKRGSGAAGVCVGTCTAGPSKSTSALWCLKNKKSPAASMPNGIQIDALMRTYSPWIHFHPEERYLPSSVGWFFDHGALLYKKDDPAPMPVDSEGSNLPQGGSTDGAFWLDLPEDDAARDRIKEGHLPSTEAYVHAKPMLGGTFTDLAVWVFYPFNGPATLKVGSLNVAFRKMGEHIGDWEHVTLRVSNFTGGLWRVYFAAHSAGTWVDASEVEFKCGNKPVAYSSLRGHAAYAKPGLVLNGDENLCIGIRDDTARGGMSMDTGKKYRLVAADHQDEVVAPPWLDYYRGWGPKLSFDIVRELEKVGKLLPPKLREKLEKVVEGLPKQLLGEEGPSGPKEKRTWSGDEVSS</sequence>
<evidence type="ECO:0000313" key="3">
    <source>
        <dbReference type="Proteomes" id="UP000652761"/>
    </source>
</evidence>
<evidence type="ECO:0008006" key="4">
    <source>
        <dbReference type="Google" id="ProtNLM"/>
    </source>
</evidence>
<keyword evidence="3" id="KW-1185">Reference proteome</keyword>
<dbReference type="Proteomes" id="UP000652761">
    <property type="component" value="Unassembled WGS sequence"/>
</dbReference>
<name>A0A843VPL8_COLES</name>
<dbReference type="EMBL" id="NMUH01001982">
    <property type="protein sequence ID" value="MQL96956.1"/>
    <property type="molecule type" value="Genomic_DNA"/>
</dbReference>
<gene>
    <name evidence="2" type="ORF">Taro_029639</name>
</gene>
<proteinExistence type="predicted"/>
<dbReference type="InterPro" id="IPR009291">
    <property type="entry name" value="Vps62"/>
</dbReference>
<accession>A0A843VPL8</accession>
<reference evidence="2" key="1">
    <citation type="submission" date="2017-07" db="EMBL/GenBank/DDBJ databases">
        <title>Taro Niue Genome Assembly and Annotation.</title>
        <authorList>
            <person name="Atibalentja N."/>
            <person name="Keating K."/>
            <person name="Fields C.J."/>
        </authorList>
    </citation>
    <scope>NUCLEOTIDE SEQUENCE</scope>
    <source>
        <strain evidence="2">Niue_2</strain>
        <tissue evidence="2">Leaf</tissue>
    </source>
</reference>
<organism evidence="2 3">
    <name type="scientific">Colocasia esculenta</name>
    <name type="common">Wild taro</name>
    <name type="synonym">Arum esculentum</name>
    <dbReference type="NCBI Taxonomy" id="4460"/>
    <lineage>
        <taxon>Eukaryota</taxon>
        <taxon>Viridiplantae</taxon>
        <taxon>Streptophyta</taxon>
        <taxon>Embryophyta</taxon>
        <taxon>Tracheophyta</taxon>
        <taxon>Spermatophyta</taxon>
        <taxon>Magnoliopsida</taxon>
        <taxon>Liliopsida</taxon>
        <taxon>Araceae</taxon>
        <taxon>Aroideae</taxon>
        <taxon>Colocasieae</taxon>
        <taxon>Colocasia</taxon>
    </lineage>
</organism>
<evidence type="ECO:0000313" key="2">
    <source>
        <dbReference type="EMBL" id="MQL96956.1"/>
    </source>
</evidence>
<dbReference type="AlphaFoldDB" id="A0A843VPL8"/>
<evidence type="ECO:0000256" key="1">
    <source>
        <dbReference type="SAM" id="MobiDB-lite"/>
    </source>
</evidence>
<dbReference type="OrthoDB" id="188042at2759"/>
<protein>
    <recommendedName>
        <fullName evidence="4">Vacuolar protein sorting-associated protein 62</fullName>
    </recommendedName>
</protein>